<evidence type="ECO:0000259" key="7">
    <source>
        <dbReference type="Pfam" id="PF09157"/>
    </source>
</evidence>
<evidence type="ECO:0000256" key="3">
    <source>
        <dbReference type="ARBA" id="ARBA00022694"/>
    </source>
</evidence>
<dbReference type="InterPro" id="IPR015947">
    <property type="entry name" value="PUA-like_sf"/>
</dbReference>
<feature type="domain" description="tRNA pseudouridylate synthase B C-terminal" evidence="8">
    <location>
        <begin position="182"/>
        <end position="243"/>
    </location>
</feature>
<dbReference type="Gene3D" id="3.30.2350.10">
    <property type="entry name" value="Pseudouridine synthase"/>
    <property type="match status" value="1"/>
</dbReference>
<dbReference type="FunFam" id="2.30.130.10:FF:000012">
    <property type="entry name" value="tRNA pseudouridine synthase B"/>
    <property type="match status" value="1"/>
</dbReference>
<evidence type="ECO:0000313" key="9">
    <source>
        <dbReference type="EMBL" id="MCS3903489.1"/>
    </source>
</evidence>
<dbReference type="PANTHER" id="PTHR13767:SF2">
    <property type="entry name" value="PSEUDOURIDYLATE SYNTHASE TRUB1"/>
    <property type="match status" value="1"/>
</dbReference>
<dbReference type="InterPro" id="IPR032819">
    <property type="entry name" value="TruB_C"/>
</dbReference>
<comment type="function">
    <text evidence="5">Responsible for synthesis of pseudouridine from uracil-55 in the psi GC loop of transfer RNAs.</text>
</comment>
<dbReference type="GO" id="GO:0160148">
    <property type="term" value="F:tRNA pseudouridine(55) synthase activity"/>
    <property type="evidence" value="ECO:0007669"/>
    <property type="project" value="UniProtKB-EC"/>
</dbReference>
<dbReference type="InterPro" id="IPR014780">
    <property type="entry name" value="tRNA_psdUridine_synth_TruB"/>
</dbReference>
<dbReference type="EC" id="5.4.99.25" evidence="5"/>
<reference evidence="9" key="1">
    <citation type="submission" date="2022-08" db="EMBL/GenBank/DDBJ databases">
        <title>Genomic Encyclopedia of Type Strains, Phase III (KMG-III): the genomes of soil and plant-associated and newly described type strains.</title>
        <authorList>
            <person name="Whitman W."/>
        </authorList>
    </citation>
    <scope>NUCLEOTIDE SEQUENCE</scope>
    <source>
        <strain evidence="9">HMT 1</strain>
    </source>
</reference>
<dbReference type="Proteomes" id="UP001204445">
    <property type="component" value="Unassembled WGS sequence"/>
</dbReference>
<dbReference type="Gene3D" id="2.30.130.10">
    <property type="entry name" value="PUA domain"/>
    <property type="match status" value="1"/>
</dbReference>
<dbReference type="NCBIfam" id="TIGR00431">
    <property type="entry name" value="TruB"/>
    <property type="match status" value="1"/>
</dbReference>
<dbReference type="FunFam" id="3.30.2350.10:FF:000011">
    <property type="entry name" value="tRNA pseudouridine synthase B"/>
    <property type="match status" value="1"/>
</dbReference>
<dbReference type="InterPro" id="IPR036974">
    <property type="entry name" value="PUA_sf"/>
</dbReference>
<dbReference type="RefSeq" id="WP_259055291.1">
    <property type="nucleotide sequence ID" value="NZ_JANUCT010000009.1"/>
</dbReference>
<feature type="active site" description="Nucleophile" evidence="5">
    <location>
        <position position="48"/>
    </location>
</feature>
<feature type="domain" description="Pseudouridine synthase II N-terminal" evidence="6">
    <location>
        <begin position="33"/>
        <end position="181"/>
    </location>
</feature>
<evidence type="ECO:0000256" key="2">
    <source>
        <dbReference type="ARBA" id="ARBA00005642"/>
    </source>
</evidence>
<evidence type="ECO:0000256" key="1">
    <source>
        <dbReference type="ARBA" id="ARBA00000385"/>
    </source>
</evidence>
<dbReference type="GO" id="GO:1990481">
    <property type="term" value="P:mRNA pseudouridine synthesis"/>
    <property type="evidence" value="ECO:0007669"/>
    <property type="project" value="TreeGrafter"/>
</dbReference>
<dbReference type="InterPro" id="IPR020103">
    <property type="entry name" value="PsdUridine_synth_cat_dom_sf"/>
</dbReference>
<name>A0AAE3L145_9GAMM</name>
<evidence type="ECO:0000259" key="6">
    <source>
        <dbReference type="Pfam" id="PF01509"/>
    </source>
</evidence>
<keyword evidence="3 5" id="KW-0819">tRNA processing</keyword>
<feature type="domain" description="tRNA pseudouridine synthase II TruB subfamily 1 C-terminal" evidence="7">
    <location>
        <begin position="247"/>
        <end position="303"/>
    </location>
</feature>
<dbReference type="SUPFAM" id="SSF55120">
    <property type="entry name" value="Pseudouridine synthase"/>
    <property type="match status" value="1"/>
</dbReference>
<dbReference type="GO" id="GO:0031119">
    <property type="term" value="P:tRNA pseudouridine synthesis"/>
    <property type="evidence" value="ECO:0007669"/>
    <property type="project" value="UniProtKB-UniRule"/>
</dbReference>
<comment type="similarity">
    <text evidence="2 5">Belongs to the pseudouridine synthase TruB family. Type 1 subfamily.</text>
</comment>
<sequence length="306" mass="32482">MSRRHKRGRPVDGILPLDKPAGVTSNGALQQVKRLYDARKAGHTGSLDELATGLLPLCFGEATKVSAYLLDADKHYRATCKLGQKTSTADALGEVLSERPIPAFDSGQVTAILAAFTGDIEQVPPMHSALKHQGKRLYELARAGVEVERPPRPVTIHALDLVDSGPDWLEIDVRCSKGTYIRTLAEDIGERLGCGGHVSALRRLGAGPFTADQMVSLEQLNQALDAGGLAALDALLMPLDSALGSHPAVTLDATLAHYLVRGQPVQVPNAPTAGLLRVYADDGQFIGIGEVLDDGRIAPKRLLSAG</sequence>
<dbReference type="AlphaFoldDB" id="A0AAE3L145"/>
<comment type="catalytic activity">
    <reaction evidence="1 5">
        <text>uridine(55) in tRNA = pseudouridine(55) in tRNA</text>
        <dbReference type="Rhea" id="RHEA:42532"/>
        <dbReference type="Rhea" id="RHEA-COMP:10101"/>
        <dbReference type="Rhea" id="RHEA-COMP:10102"/>
        <dbReference type="ChEBI" id="CHEBI:65314"/>
        <dbReference type="ChEBI" id="CHEBI:65315"/>
        <dbReference type="EC" id="5.4.99.25"/>
    </reaction>
</comment>
<keyword evidence="10" id="KW-1185">Reference proteome</keyword>
<dbReference type="CDD" id="cd02573">
    <property type="entry name" value="PseudoU_synth_EcTruB"/>
    <property type="match status" value="1"/>
</dbReference>
<organism evidence="9 10">
    <name type="scientific">Methylohalomonas lacus</name>
    <dbReference type="NCBI Taxonomy" id="398773"/>
    <lineage>
        <taxon>Bacteria</taxon>
        <taxon>Pseudomonadati</taxon>
        <taxon>Pseudomonadota</taxon>
        <taxon>Gammaproteobacteria</taxon>
        <taxon>Methylohalomonadales</taxon>
        <taxon>Methylohalomonadaceae</taxon>
        <taxon>Methylohalomonas</taxon>
    </lineage>
</organism>
<dbReference type="Pfam" id="PF16198">
    <property type="entry name" value="TruB_C_2"/>
    <property type="match status" value="1"/>
</dbReference>
<accession>A0AAE3L145</accession>
<dbReference type="EMBL" id="JANUCT010000009">
    <property type="protein sequence ID" value="MCS3903489.1"/>
    <property type="molecule type" value="Genomic_DNA"/>
</dbReference>
<evidence type="ECO:0000256" key="5">
    <source>
        <dbReference type="HAMAP-Rule" id="MF_01080"/>
    </source>
</evidence>
<dbReference type="GO" id="GO:0003723">
    <property type="term" value="F:RNA binding"/>
    <property type="evidence" value="ECO:0007669"/>
    <property type="project" value="InterPro"/>
</dbReference>
<dbReference type="HAMAP" id="MF_01080">
    <property type="entry name" value="TruB_bact"/>
    <property type="match status" value="1"/>
</dbReference>
<evidence type="ECO:0000313" key="10">
    <source>
        <dbReference type="Proteomes" id="UP001204445"/>
    </source>
</evidence>
<comment type="caution">
    <text evidence="9">The sequence shown here is derived from an EMBL/GenBank/DDBJ whole genome shotgun (WGS) entry which is preliminary data.</text>
</comment>
<evidence type="ECO:0000259" key="8">
    <source>
        <dbReference type="Pfam" id="PF16198"/>
    </source>
</evidence>
<dbReference type="SUPFAM" id="SSF88697">
    <property type="entry name" value="PUA domain-like"/>
    <property type="match status" value="1"/>
</dbReference>
<protein>
    <recommendedName>
        <fullName evidence="5">tRNA pseudouridine synthase B</fullName>
        <ecNumber evidence="5">5.4.99.25</ecNumber>
    </recommendedName>
    <alternativeName>
        <fullName evidence="5">tRNA pseudouridine(55) synthase</fullName>
        <shortName evidence="5">Psi55 synthase</shortName>
    </alternativeName>
    <alternativeName>
        <fullName evidence="5">tRNA pseudouridylate synthase</fullName>
    </alternativeName>
    <alternativeName>
        <fullName evidence="5">tRNA-uridine isomerase</fullName>
    </alternativeName>
</protein>
<dbReference type="Pfam" id="PF09157">
    <property type="entry name" value="TruB-C_2"/>
    <property type="match status" value="1"/>
</dbReference>
<dbReference type="PANTHER" id="PTHR13767">
    <property type="entry name" value="TRNA-PSEUDOURIDINE SYNTHASE"/>
    <property type="match status" value="1"/>
</dbReference>
<gene>
    <name evidence="5" type="primary">truB</name>
    <name evidence="9" type="ORF">J2T55_001515</name>
</gene>
<proteinExistence type="inferred from homology"/>
<dbReference type="InterPro" id="IPR015240">
    <property type="entry name" value="tRNA_sdUridine_synth_fam1_C"/>
</dbReference>
<evidence type="ECO:0000256" key="4">
    <source>
        <dbReference type="ARBA" id="ARBA00023235"/>
    </source>
</evidence>
<dbReference type="Pfam" id="PF01509">
    <property type="entry name" value="TruB_N"/>
    <property type="match status" value="1"/>
</dbReference>
<dbReference type="InterPro" id="IPR002501">
    <property type="entry name" value="PsdUridine_synth_N"/>
</dbReference>
<keyword evidence="4 5" id="KW-0413">Isomerase</keyword>
<dbReference type="CDD" id="cd21152">
    <property type="entry name" value="PUA_TruB_bacterial"/>
    <property type="match status" value="1"/>
</dbReference>